<evidence type="ECO:0000256" key="1">
    <source>
        <dbReference type="ARBA" id="ARBA00004141"/>
    </source>
</evidence>
<name>A0A7R9JHW6_TIMCA</name>
<evidence type="ECO:0000259" key="7">
    <source>
        <dbReference type="Pfam" id="PF01490"/>
    </source>
</evidence>
<evidence type="ECO:0000256" key="6">
    <source>
        <dbReference type="SAM" id="Phobius"/>
    </source>
</evidence>
<feature type="region of interest" description="Disordered" evidence="5">
    <location>
        <begin position="23"/>
        <end position="42"/>
    </location>
</feature>
<dbReference type="Pfam" id="PF01490">
    <property type="entry name" value="Aa_trans"/>
    <property type="match status" value="1"/>
</dbReference>
<dbReference type="InterPro" id="IPR013057">
    <property type="entry name" value="AA_transpt_TM"/>
</dbReference>
<feature type="transmembrane region" description="Helical" evidence="6">
    <location>
        <begin position="177"/>
        <end position="196"/>
    </location>
</feature>
<organism evidence="8">
    <name type="scientific">Timema californicum</name>
    <name type="common">California timema</name>
    <name type="synonym">Walking stick</name>
    <dbReference type="NCBI Taxonomy" id="61474"/>
    <lineage>
        <taxon>Eukaryota</taxon>
        <taxon>Metazoa</taxon>
        <taxon>Ecdysozoa</taxon>
        <taxon>Arthropoda</taxon>
        <taxon>Hexapoda</taxon>
        <taxon>Insecta</taxon>
        <taxon>Pterygota</taxon>
        <taxon>Neoptera</taxon>
        <taxon>Polyneoptera</taxon>
        <taxon>Phasmatodea</taxon>
        <taxon>Timematodea</taxon>
        <taxon>Timematoidea</taxon>
        <taxon>Timematidae</taxon>
        <taxon>Timema</taxon>
    </lineage>
</organism>
<keyword evidence="4 6" id="KW-0472">Membrane</keyword>
<keyword evidence="3 6" id="KW-1133">Transmembrane helix</keyword>
<dbReference type="GO" id="GO:0005774">
    <property type="term" value="C:vacuolar membrane"/>
    <property type="evidence" value="ECO:0007669"/>
    <property type="project" value="TreeGrafter"/>
</dbReference>
<dbReference type="PANTHER" id="PTHR22950:SF349">
    <property type="entry name" value="AMINO ACID TRANSPORTER TRANSMEMBRANE DOMAIN-CONTAINING PROTEIN"/>
    <property type="match status" value="1"/>
</dbReference>
<proteinExistence type="predicted"/>
<comment type="subcellular location">
    <subcellularLocation>
        <location evidence="1">Membrane</location>
        <topology evidence="1">Multi-pass membrane protein</topology>
    </subcellularLocation>
</comment>
<dbReference type="EMBL" id="OE192706">
    <property type="protein sequence ID" value="CAD7579605.1"/>
    <property type="molecule type" value="Genomic_DNA"/>
</dbReference>
<gene>
    <name evidence="8" type="ORF">TCMB3V08_LOCUS12139</name>
</gene>
<feature type="transmembrane region" description="Helical" evidence="6">
    <location>
        <begin position="202"/>
        <end position="222"/>
    </location>
</feature>
<sequence length="255" mass="29084">MTKRNQMKVPIEPVFVFSVNKEDNDRKKTVHPTETRTSISPSSAVELNTTSALANYATEAGLTPPLTTLKLLRPHMRNSTYEDKLIELHTLYIYPEVSVTDPRGENDRSDPHVDQFWPDMIFPHRECEVLDELPMNPRKINIRLKQEGPIFIDDEEEEFDIYKNRLVEHPTNYTETLFNFVKSLIGTGMLAMANTFSHSGYVLGPLGVIVVILISVHCKHLLVSFAILHQERFNNDQCHSESSYVSVGPSGLFLK</sequence>
<evidence type="ECO:0000313" key="8">
    <source>
        <dbReference type="EMBL" id="CAD7579605.1"/>
    </source>
</evidence>
<evidence type="ECO:0000256" key="5">
    <source>
        <dbReference type="SAM" id="MobiDB-lite"/>
    </source>
</evidence>
<dbReference type="PANTHER" id="PTHR22950">
    <property type="entry name" value="AMINO ACID TRANSPORTER"/>
    <property type="match status" value="1"/>
</dbReference>
<dbReference type="GO" id="GO:0015179">
    <property type="term" value="F:L-amino acid transmembrane transporter activity"/>
    <property type="evidence" value="ECO:0007669"/>
    <property type="project" value="TreeGrafter"/>
</dbReference>
<evidence type="ECO:0000256" key="4">
    <source>
        <dbReference type="ARBA" id="ARBA00023136"/>
    </source>
</evidence>
<feature type="compositionally biased region" description="Basic and acidic residues" evidence="5">
    <location>
        <begin position="23"/>
        <end position="34"/>
    </location>
</feature>
<protein>
    <submittedName>
        <fullName evidence="8">(California timema) hypothetical protein</fullName>
    </submittedName>
</protein>
<evidence type="ECO:0000256" key="2">
    <source>
        <dbReference type="ARBA" id="ARBA00022692"/>
    </source>
</evidence>
<reference evidence="8" key="1">
    <citation type="submission" date="2020-11" db="EMBL/GenBank/DDBJ databases">
        <authorList>
            <person name="Tran Van P."/>
        </authorList>
    </citation>
    <scope>NUCLEOTIDE SEQUENCE</scope>
</reference>
<feature type="domain" description="Amino acid transporter transmembrane" evidence="7">
    <location>
        <begin position="170"/>
        <end position="226"/>
    </location>
</feature>
<dbReference type="AlphaFoldDB" id="A0A7R9JHW6"/>
<keyword evidence="2 6" id="KW-0812">Transmembrane</keyword>
<accession>A0A7R9JHW6</accession>
<evidence type="ECO:0000256" key="3">
    <source>
        <dbReference type="ARBA" id="ARBA00022989"/>
    </source>
</evidence>